<accession>A0A397IQ08</accession>
<dbReference type="EMBL" id="PQFF01000177">
    <property type="protein sequence ID" value="RHZ76872.1"/>
    <property type="molecule type" value="Genomic_DNA"/>
</dbReference>
<keyword evidence="2" id="KW-0479">Metal-binding</keyword>
<dbReference type="PANTHER" id="PTHR42813:SF1">
    <property type="entry name" value="DEHYDROGENASE, PUTATIVE (AFU_ORTHOLOGUE AFUA_5G03930)-RELATED"/>
    <property type="match status" value="1"/>
</dbReference>
<dbReference type="InterPro" id="IPR036291">
    <property type="entry name" value="NAD(P)-bd_dom_sf"/>
</dbReference>
<gene>
    <name evidence="4" type="ORF">Glove_187g90</name>
</gene>
<evidence type="ECO:0000256" key="1">
    <source>
        <dbReference type="ARBA" id="ARBA00001947"/>
    </source>
</evidence>
<dbReference type="SUPFAM" id="SSF50129">
    <property type="entry name" value="GroES-like"/>
    <property type="match status" value="1"/>
</dbReference>
<comment type="cofactor">
    <cofactor evidence="1">
        <name>Zn(2+)</name>
        <dbReference type="ChEBI" id="CHEBI:29105"/>
    </cofactor>
</comment>
<organism evidence="4 5">
    <name type="scientific">Diversispora epigaea</name>
    <dbReference type="NCBI Taxonomy" id="1348612"/>
    <lineage>
        <taxon>Eukaryota</taxon>
        <taxon>Fungi</taxon>
        <taxon>Fungi incertae sedis</taxon>
        <taxon>Mucoromycota</taxon>
        <taxon>Glomeromycotina</taxon>
        <taxon>Glomeromycetes</taxon>
        <taxon>Diversisporales</taxon>
        <taxon>Diversisporaceae</taxon>
        <taxon>Diversispora</taxon>
    </lineage>
</organism>
<dbReference type="PANTHER" id="PTHR42813">
    <property type="entry name" value="ZINC-TYPE ALCOHOL DEHYDROGENASE-LIKE"/>
    <property type="match status" value="1"/>
</dbReference>
<evidence type="ECO:0000256" key="3">
    <source>
        <dbReference type="ARBA" id="ARBA00022833"/>
    </source>
</evidence>
<evidence type="ECO:0000313" key="4">
    <source>
        <dbReference type="EMBL" id="RHZ76872.1"/>
    </source>
</evidence>
<protein>
    <submittedName>
        <fullName evidence="4">Uncharacterized protein</fullName>
    </submittedName>
</protein>
<dbReference type="InterPro" id="IPR011032">
    <property type="entry name" value="GroES-like_sf"/>
</dbReference>
<comment type="caution">
    <text evidence="4">The sequence shown here is derived from an EMBL/GenBank/DDBJ whole genome shotgun (WGS) entry which is preliminary data.</text>
</comment>
<dbReference type="Gene3D" id="3.40.50.720">
    <property type="entry name" value="NAD(P)-binding Rossmann-like Domain"/>
    <property type="match status" value="1"/>
</dbReference>
<dbReference type="Proteomes" id="UP000266861">
    <property type="component" value="Unassembled WGS sequence"/>
</dbReference>
<dbReference type="SUPFAM" id="SSF51735">
    <property type="entry name" value="NAD(P)-binding Rossmann-fold domains"/>
    <property type="match status" value="1"/>
</dbReference>
<dbReference type="GO" id="GO:0046872">
    <property type="term" value="F:metal ion binding"/>
    <property type="evidence" value="ECO:0007669"/>
    <property type="project" value="UniProtKB-KW"/>
</dbReference>
<evidence type="ECO:0000313" key="5">
    <source>
        <dbReference type="Proteomes" id="UP000266861"/>
    </source>
</evidence>
<dbReference type="OrthoDB" id="3941538at2759"/>
<proteinExistence type="predicted"/>
<reference evidence="4 5" key="1">
    <citation type="submission" date="2018-08" db="EMBL/GenBank/DDBJ databases">
        <title>Genome and evolution of the arbuscular mycorrhizal fungus Diversispora epigaea (formerly Glomus versiforme) and its bacterial endosymbionts.</title>
        <authorList>
            <person name="Sun X."/>
            <person name="Fei Z."/>
            <person name="Harrison M."/>
        </authorList>
    </citation>
    <scope>NUCLEOTIDE SEQUENCE [LARGE SCALE GENOMIC DNA]</scope>
    <source>
        <strain evidence="4 5">IT104</strain>
    </source>
</reference>
<sequence length="256" mass="28868">MLPEEWHDSYDVRVNQRHLRPLITSPTDAIIRVASSTICGSDLYLYNKEIPGIAKGHAMDHEWITFIREQVISSLISCGACNYCSKGMFSCYGVLNLSEDMKELSHSHLKAGMSSRVPFADTNLFKISAEDYNTLDDTVGIWAAGPIGLMAVAFAKYREASKIIVVDCITSRLAFAKFKEFKDVVSKILKFFPDGLDVTINVVGFRNIFKLSSSSLSPSLFSSWKHKLKSVLSNETDHLMYLKRLLNVLKKEELLW</sequence>
<name>A0A397IQ08_9GLOM</name>
<keyword evidence="3" id="KW-0862">Zinc</keyword>
<dbReference type="STRING" id="1348612.A0A397IQ08"/>
<evidence type="ECO:0000256" key="2">
    <source>
        <dbReference type="ARBA" id="ARBA00022723"/>
    </source>
</evidence>
<dbReference type="AlphaFoldDB" id="A0A397IQ08"/>
<dbReference type="Gene3D" id="3.90.180.10">
    <property type="entry name" value="Medium-chain alcohol dehydrogenases, catalytic domain"/>
    <property type="match status" value="1"/>
</dbReference>
<keyword evidence="5" id="KW-1185">Reference proteome</keyword>